<proteinExistence type="predicted"/>
<evidence type="ECO:0000313" key="1">
    <source>
        <dbReference type="EMBL" id="JAI08275.1"/>
    </source>
</evidence>
<dbReference type="EMBL" id="GBXM01000303">
    <property type="protein sequence ID" value="JAI08275.1"/>
    <property type="molecule type" value="Transcribed_RNA"/>
</dbReference>
<reference evidence="1" key="1">
    <citation type="submission" date="2014-11" db="EMBL/GenBank/DDBJ databases">
        <authorList>
            <person name="Amaro Gonzalez C."/>
        </authorList>
    </citation>
    <scope>NUCLEOTIDE SEQUENCE</scope>
</reference>
<name>A0A0E9Y075_ANGAN</name>
<protein>
    <submittedName>
        <fullName evidence="1">Uncharacterized protein</fullName>
    </submittedName>
</protein>
<sequence>MLVYIPLPITVNEGWFAASQIVSANQTVNYSHWFRKFAVILMCGHSCVFAVGGS</sequence>
<organism evidence="1">
    <name type="scientific">Anguilla anguilla</name>
    <name type="common">European freshwater eel</name>
    <name type="synonym">Muraena anguilla</name>
    <dbReference type="NCBI Taxonomy" id="7936"/>
    <lineage>
        <taxon>Eukaryota</taxon>
        <taxon>Metazoa</taxon>
        <taxon>Chordata</taxon>
        <taxon>Craniata</taxon>
        <taxon>Vertebrata</taxon>
        <taxon>Euteleostomi</taxon>
        <taxon>Actinopterygii</taxon>
        <taxon>Neopterygii</taxon>
        <taxon>Teleostei</taxon>
        <taxon>Anguilliformes</taxon>
        <taxon>Anguillidae</taxon>
        <taxon>Anguilla</taxon>
    </lineage>
</organism>
<reference evidence="1" key="2">
    <citation type="journal article" date="2015" name="Fish Shellfish Immunol.">
        <title>Early steps in the European eel (Anguilla anguilla)-Vibrio vulnificus interaction in the gills: Role of the RtxA13 toxin.</title>
        <authorList>
            <person name="Callol A."/>
            <person name="Pajuelo D."/>
            <person name="Ebbesson L."/>
            <person name="Teles M."/>
            <person name="MacKenzie S."/>
            <person name="Amaro C."/>
        </authorList>
    </citation>
    <scope>NUCLEOTIDE SEQUENCE</scope>
</reference>
<accession>A0A0E9Y075</accession>
<dbReference type="AlphaFoldDB" id="A0A0E9Y075"/>